<reference evidence="1" key="1">
    <citation type="submission" date="2022-10" db="EMBL/GenBank/DDBJ databases">
        <title>Completed Genome Sequence of two octocoral isolated bacterium, Endozoicomonas euniceicola EF212T and Endozoicomonas gorgoniicola PS125T.</title>
        <authorList>
            <person name="Chiou Y.-J."/>
            <person name="Chen Y.-H."/>
        </authorList>
    </citation>
    <scope>NUCLEOTIDE SEQUENCE</scope>
    <source>
        <strain evidence="1">EF212</strain>
    </source>
</reference>
<name>A0ABY6H2V8_9GAMM</name>
<gene>
    <name evidence="1" type="ORF">NX720_12020</name>
</gene>
<evidence type="ECO:0000313" key="1">
    <source>
        <dbReference type="EMBL" id="UYM18586.1"/>
    </source>
</evidence>
<sequence>MSLLDHLKNEKPVKAIRTIDIVEQFFDELFKLKVSKYSYEQLNTAFRKETGIIIKTSSFETYFKQIKIKKGLTNPEKRRNRRV</sequence>
<protein>
    <submittedName>
        <fullName evidence="1">Uncharacterized protein</fullName>
    </submittedName>
</protein>
<dbReference type="RefSeq" id="WP_262601343.1">
    <property type="nucleotide sequence ID" value="NZ_CP103300.1"/>
</dbReference>
<dbReference type="EMBL" id="CP103300">
    <property type="protein sequence ID" value="UYM18586.1"/>
    <property type="molecule type" value="Genomic_DNA"/>
</dbReference>
<accession>A0ABY6H2V8</accession>
<keyword evidence="2" id="KW-1185">Reference proteome</keyword>
<organism evidence="1 2">
    <name type="scientific">Endozoicomonas euniceicola</name>
    <dbReference type="NCBI Taxonomy" id="1234143"/>
    <lineage>
        <taxon>Bacteria</taxon>
        <taxon>Pseudomonadati</taxon>
        <taxon>Pseudomonadota</taxon>
        <taxon>Gammaproteobacteria</taxon>
        <taxon>Oceanospirillales</taxon>
        <taxon>Endozoicomonadaceae</taxon>
        <taxon>Endozoicomonas</taxon>
    </lineage>
</organism>
<evidence type="ECO:0000313" key="2">
    <source>
        <dbReference type="Proteomes" id="UP001163255"/>
    </source>
</evidence>
<dbReference type="Proteomes" id="UP001163255">
    <property type="component" value="Chromosome"/>
</dbReference>
<proteinExistence type="predicted"/>